<dbReference type="EMBL" id="PETM01000064">
    <property type="protein sequence ID" value="PIV62389.1"/>
    <property type="molecule type" value="Genomic_DNA"/>
</dbReference>
<reference evidence="9" key="1">
    <citation type="submission" date="2017-09" db="EMBL/GenBank/DDBJ databases">
        <title>Depth-based differentiation of microbial function through sediment-hosted aquifers and enrichment of novel symbionts in the deep terrestrial subsurface.</title>
        <authorList>
            <person name="Probst A.J."/>
            <person name="Ladd B."/>
            <person name="Jarett J.K."/>
            <person name="Geller-Mcgrath D.E."/>
            <person name="Sieber C.M.K."/>
            <person name="Emerson J.B."/>
            <person name="Anantharaman K."/>
            <person name="Thomas B.C."/>
            <person name="Malmstrom R."/>
            <person name="Stieglmeier M."/>
            <person name="Klingl A."/>
            <person name="Woyke T."/>
            <person name="Ryan C.M."/>
            <person name="Banfield J.F."/>
        </authorList>
    </citation>
    <scope>NUCLEOTIDE SEQUENCE [LARGE SCALE GENOMIC DNA]</scope>
</reference>
<dbReference type="Proteomes" id="UP000230116">
    <property type="component" value="Unassembled WGS sequence"/>
</dbReference>
<evidence type="ECO:0000256" key="5">
    <source>
        <dbReference type="HAMAP-Rule" id="MF_01114"/>
    </source>
</evidence>
<dbReference type="GO" id="GO:0005737">
    <property type="term" value="C:cytoplasm"/>
    <property type="evidence" value="ECO:0007669"/>
    <property type="project" value="UniProtKB-SubCell"/>
</dbReference>
<dbReference type="AlphaFoldDB" id="A0A2M7E3U7"/>
<evidence type="ECO:0000256" key="3">
    <source>
        <dbReference type="ARBA" id="ARBA00018111"/>
    </source>
</evidence>
<feature type="domain" description="RecX third three-helical" evidence="7">
    <location>
        <begin position="113"/>
        <end position="154"/>
    </location>
</feature>
<protein>
    <recommendedName>
        <fullName evidence="3 5">Regulatory protein RecX</fullName>
    </recommendedName>
</protein>
<dbReference type="PANTHER" id="PTHR33602:SF1">
    <property type="entry name" value="REGULATORY PROTEIN RECX FAMILY PROTEIN"/>
    <property type="match status" value="1"/>
</dbReference>
<evidence type="ECO:0000256" key="2">
    <source>
        <dbReference type="ARBA" id="ARBA00009695"/>
    </source>
</evidence>
<dbReference type="InterPro" id="IPR053925">
    <property type="entry name" value="RecX_HTH_3rd"/>
</dbReference>
<comment type="caution">
    <text evidence="8">The sequence shown here is derived from an EMBL/GenBank/DDBJ whole genome shotgun (WGS) entry which is preliminary data.</text>
</comment>
<sequence>MDNNTNVDSSRQLSQLFNYACFYLKFRLRSKKEVIDYLKKRTKDWNDSTSLIDETIKHLEEIGLIDESKFIDWLVHSRTSVKSKGERAIRIELQKFGVESDLIDQYFSQNPVDDEALALRLLSKSWRRFSNLPEKIRFQKAINFLLRRGYSFSRAKEAYNQVKENEQ</sequence>
<evidence type="ECO:0000256" key="1">
    <source>
        <dbReference type="ARBA" id="ARBA00004496"/>
    </source>
</evidence>
<dbReference type="PANTHER" id="PTHR33602">
    <property type="entry name" value="REGULATORY PROTEIN RECX FAMILY PROTEIN"/>
    <property type="match status" value="1"/>
</dbReference>
<proteinExistence type="inferred from homology"/>
<comment type="function">
    <text evidence="5">Modulates RecA activity.</text>
</comment>
<name>A0A2M7E3U7_9BACT</name>
<comment type="similarity">
    <text evidence="2 5">Belongs to the RecX family.</text>
</comment>
<evidence type="ECO:0000256" key="4">
    <source>
        <dbReference type="ARBA" id="ARBA00022490"/>
    </source>
</evidence>
<dbReference type="Gene3D" id="1.10.10.10">
    <property type="entry name" value="Winged helix-like DNA-binding domain superfamily/Winged helix DNA-binding domain"/>
    <property type="match status" value="3"/>
</dbReference>
<dbReference type="Pfam" id="PF21981">
    <property type="entry name" value="RecX_HTH3"/>
    <property type="match status" value="1"/>
</dbReference>
<organism evidence="8 9">
    <name type="scientific">Candidatus Roizmanbacteria bacterium CG01_land_8_20_14_3_00_33_9</name>
    <dbReference type="NCBI Taxonomy" id="1974843"/>
    <lineage>
        <taxon>Bacteria</taxon>
        <taxon>Candidatus Roizmaniibacteriota</taxon>
    </lineage>
</organism>
<comment type="subcellular location">
    <subcellularLocation>
        <location evidence="1 5">Cytoplasm</location>
    </subcellularLocation>
</comment>
<evidence type="ECO:0000313" key="9">
    <source>
        <dbReference type="Proteomes" id="UP000230116"/>
    </source>
</evidence>
<dbReference type="InterPro" id="IPR003783">
    <property type="entry name" value="Regulatory_RecX"/>
</dbReference>
<dbReference type="HAMAP" id="MF_01114">
    <property type="entry name" value="RecX"/>
    <property type="match status" value="1"/>
</dbReference>
<evidence type="ECO:0000259" key="7">
    <source>
        <dbReference type="Pfam" id="PF21981"/>
    </source>
</evidence>
<dbReference type="InterPro" id="IPR036388">
    <property type="entry name" value="WH-like_DNA-bd_sf"/>
</dbReference>
<dbReference type="InterPro" id="IPR053924">
    <property type="entry name" value="RecX_HTH_2nd"/>
</dbReference>
<accession>A0A2M7E3U7</accession>
<evidence type="ECO:0000259" key="6">
    <source>
        <dbReference type="Pfam" id="PF02631"/>
    </source>
</evidence>
<keyword evidence="4 5" id="KW-0963">Cytoplasm</keyword>
<gene>
    <name evidence="5" type="primary">recX</name>
    <name evidence="8" type="ORF">COS12_02565</name>
</gene>
<feature type="domain" description="RecX second three-helical" evidence="6">
    <location>
        <begin position="66"/>
        <end position="105"/>
    </location>
</feature>
<dbReference type="Pfam" id="PF02631">
    <property type="entry name" value="RecX_HTH2"/>
    <property type="match status" value="1"/>
</dbReference>
<evidence type="ECO:0000313" key="8">
    <source>
        <dbReference type="EMBL" id="PIV62389.1"/>
    </source>
</evidence>
<dbReference type="GO" id="GO:0006282">
    <property type="term" value="P:regulation of DNA repair"/>
    <property type="evidence" value="ECO:0007669"/>
    <property type="project" value="UniProtKB-UniRule"/>
</dbReference>